<accession>A0A422LUJ5</accession>
<protein>
    <submittedName>
        <fullName evidence="1">Uncharacterized protein</fullName>
    </submittedName>
</protein>
<organism evidence="1 2">
    <name type="scientific">Lacticaseibacillus paracasei</name>
    <name type="common">Lactobacillus paracasei</name>
    <dbReference type="NCBI Taxonomy" id="1597"/>
    <lineage>
        <taxon>Bacteria</taxon>
        <taxon>Bacillati</taxon>
        <taxon>Bacillota</taxon>
        <taxon>Bacilli</taxon>
        <taxon>Lactobacillales</taxon>
        <taxon>Lactobacillaceae</taxon>
        <taxon>Lacticaseibacillus</taxon>
    </lineage>
</organism>
<dbReference type="EMBL" id="LKFS01000136">
    <property type="protein sequence ID" value="RND77576.1"/>
    <property type="molecule type" value="Genomic_DNA"/>
</dbReference>
<dbReference type="Proteomes" id="UP000284716">
    <property type="component" value="Unassembled WGS sequence"/>
</dbReference>
<sequence length="68" mass="7738">MILAGRLALMNFLTMFEHSSGLVKNHRWLALLPWQKILMQCLVLALSLLEPTWLSVSLTFGMKRPVTA</sequence>
<gene>
    <name evidence="1" type="ORF">FAM18157_02915</name>
</gene>
<evidence type="ECO:0000313" key="1">
    <source>
        <dbReference type="EMBL" id="RND77576.1"/>
    </source>
</evidence>
<dbReference type="AlphaFoldDB" id="A0A422LUJ5"/>
<proteinExistence type="predicted"/>
<name>A0A422LUJ5_LACPA</name>
<comment type="caution">
    <text evidence="1">The sequence shown here is derived from an EMBL/GenBank/DDBJ whole genome shotgun (WGS) entry which is preliminary data.</text>
</comment>
<evidence type="ECO:0000313" key="2">
    <source>
        <dbReference type="Proteomes" id="UP000284716"/>
    </source>
</evidence>
<reference evidence="1 2" key="1">
    <citation type="journal article" date="2018" name="Front. Microbiol.">
        <title>Conversion of Methionine to Cysteine in Lactobacillus paracasei Depends on the Highly Mobile cysK-ctl-cysE Gene Cluster.</title>
        <authorList>
            <person name="Wuthrich D."/>
            <person name="Irmler S."/>
            <person name="Berthoud H."/>
            <person name="Guggenbuhl B."/>
            <person name="Eugster E."/>
            <person name="Bruggmann R."/>
        </authorList>
    </citation>
    <scope>NUCLEOTIDE SEQUENCE [LARGE SCALE GENOMIC DNA]</scope>
    <source>
        <strain evidence="1 2">FAM18157</strain>
    </source>
</reference>